<organism evidence="5 6">
    <name type="scientific">Bombardia bombarda</name>
    <dbReference type="NCBI Taxonomy" id="252184"/>
    <lineage>
        <taxon>Eukaryota</taxon>
        <taxon>Fungi</taxon>
        <taxon>Dikarya</taxon>
        <taxon>Ascomycota</taxon>
        <taxon>Pezizomycotina</taxon>
        <taxon>Sordariomycetes</taxon>
        <taxon>Sordariomycetidae</taxon>
        <taxon>Sordariales</taxon>
        <taxon>Lasiosphaeriaceae</taxon>
        <taxon>Bombardia</taxon>
    </lineage>
</organism>
<evidence type="ECO:0000313" key="5">
    <source>
        <dbReference type="EMBL" id="KAK0636782.1"/>
    </source>
</evidence>
<feature type="compositionally biased region" description="Pro residues" evidence="2">
    <location>
        <begin position="524"/>
        <end position="536"/>
    </location>
</feature>
<gene>
    <name evidence="5" type="ORF">B0T17DRAFT_89961</name>
</gene>
<evidence type="ECO:0000259" key="3">
    <source>
        <dbReference type="Pfam" id="PF24809"/>
    </source>
</evidence>
<reference evidence="5" key="1">
    <citation type="submission" date="2023-06" db="EMBL/GenBank/DDBJ databases">
        <title>Genome-scale phylogeny and comparative genomics of the fungal order Sordariales.</title>
        <authorList>
            <consortium name="Lawrence Berkeley National Laboratory"/>
            <person name="Hensen N."/>
            <person name="Bonometti L."/>
            <person name="Westerberg I."/>
            <person name="Brannstrom I.O."/>
            <person name="Guillou S."/>
            <person name="Cros-Aarteil S."/>
            <person name="Calhoun S."/>
            <person name="Haridas S."/>
            <person name="Kuo A."/>
            <person name="Mondo S."/>
            <person name="Pangilinan J."/>
            <person name="Riley R."/>
            <person name="LaButti K."/>
            <person name="Andreopoulos B."/>
            <person name="Lipzen A."/>
            <person name="Chen C."/>
            <person name="Yanf M."/>
            <person name="Daum C."/>
            <person name="Ng V."/>
            <person name="Clum A."/>
            <person name="Steindorff A."/>
            <person name="Ohm R."/>
            <person name="Martin F."/>
            <person name="Silar P."/>
            <person name="Natvig D."/>
            <person name="Lalanne C."/>
            <person name="Gautier V."/>
            <person name="Ament-velasquez S.L."/>
            <person name="Kruys A."/>
            <person name="Hutchinson M.I."/>
            <person name="Powell A.J."/>
            <person name="Barry K."/>
            <person name="Miller A.N."/>
            <person name="Grigoriev I.V."/>
            <person name="Debuchy R."/>
            <person name="Gladieux P."/>
            <person name="Thoren M.H."/>
            <person name="Johannesson H."/>
        </authorList>
    </citation>
    <scope>NUCLEOTIDE SEQUENCE</scope>
    <source>
        <strain evidence="5">SMH3391-2</strain>
    </source>
</reference>
<feature type="region of interest" description="Disordered" evidence="2">
    <location>
        <begin position="517"/>
        <end position="603"/>
    </location>
</feature>
<feature type="compositionally biased region" description="Acidic residues" evidence="2">
    <location>
        <begin position="558"/>
        <end position="569"/>
    </location>
</feature>
<evidence type="ECO:0000259" key="4">
    <source>
        <dbReference type="Pfam" id="PF24883"/>
    </source>
</evidence>
<dbReference type="InterPro" id="IPR056884">
    <property type="entry name" value="NPHP3-like_N"/>
</dbReference>
<dbReference type="Proteomes" id="UP001174934">
    <property type="component" value="Unassembled WGS sequence"/>
</dbReference>
<dbReference type="AlphaFoldDB" id="A0AA39XMI7"/>
<keyword evidence="6" id="KW-1185">Reference proteome</keyword>
<dbReference type="InterPro" id="IPR056125">
    <property type="entry name" value="DUF7708"/>
</dbReference>
<accession>A0AA39XMI7</accession>
<feature type="compositionally biased region" description="Basic residues" evidence="2">
    <location>
        <begin position="544"/>
        <end position="554"/>
    </location>
</feature>
<dbReference type="Pfam" id="PF24809">
    <property type="entry name" value="DUF7708"/>
    <property type="match status" value="1"/>
</dbReference>
<evidence type="ECO:0000256" key="1">
    <source>
        <dbReference type="ARBA" id="ARBA00022737"/>
    </source>
</evidence>
<comment type="caution">
    <text evidence="5">The sequence shown here is derived from an EMBL/GenBank/DDBJ whole genome shotgun (WGS) entry which is preliminary data.</text>
</comment>
<evidence type="ECO:0000313" key="6">
    <source>
        <dbReference type="Proteomes" id="UP001174934"/>
    </source>
</evidence>
<evidence type="ECO:0000256" key="2">
    <source>
        <dbReference type="SAM" id="MobiDB-lite"/>
    </source>
</evidence>
<feature type="compositionally biased region" description="Low complexity" evidence="2">
    <location>
        <begin position="570"/>
        <end position="583"/>
    </location>
</feature>
<dbReference type="Pfam" id="PF24883">
    <property type="entry name" value="NPHP3_N"/>
    <property type="match status" value="1"/>
</dbReference>
<protein>
    <submittedName>
        <fullName evidence="5">Uncharacterized protein</fullName>
    </submittedName>
</protein>
<keyword evidence="1" id="KW-0677">Repeat</keyword>
<sequence>MQKSNTGSASREEAKWAVWYQPGLEEDGQIYAKALRKCKDINHDLNADMLESKQHQKKQPVVSRIAISPFKRSTHQREAYTASWVTTLVEEERAKIETEQSAKPEWRQKVTGAAYEIARTATALKPIIDIFIPQSPEYSVPYACLWIVFKGFVSRKDKNDSVLGIIISLSEDIHVFEAHANMFPTDEMKITLAELYIHTADLLWRLARYYSHGIFVQLTDALLPRAKYNFDLYRQNIAKTAERLKMLCDTGHAAEQKYIKDRIDDVDSGLRQLASKLEDFRQFKAQHLVHDLIDIWDDEVGDVEDELYMWEALQFSTPRRDHWSQNGIMACLLDWRKRSDEKHNSILWICSESNGRQSWMTEFSIDLLRVCRAQGQATTFGFCDRPRGIRWTPKQLLKQLIAQLLNQNPSMVMSEPSIFNQRMFRKATTFQSTFRLLQSIIGIMGPIILVIDRLDLCIPDTDSAEQQSIVQALAALVRAYPKTLKVLVSSGHIIGPQSLPGLPISFAKVNTRRRPRRIYYDGPPKLPAQRRPPPSLSPEYLQRLRIRQRGGRRKHEGDGDDGDEYDTDDSTVNSETASSASSYESDESDRSVASSVVSFKYIP</sequence>
<proteinExistence type="predicted"/>
<dbReference type="EMBL" id="JAULSR010000001">
    <property type="protein sequence ID" value="KAK0636782.1"/>
    <property type="molecule type" value="Genomic_DNA"/>
</dbReference>
<feature type="domain" description="Nephrocystin 3-like N-terminal" evidence="4">
    <location>
        <begin position="334"/>
        <end position="490"/>
    </location>
</feature>
<feature type="domain" description="DUF7708" evidence="3">
    <location>
        <begin position="118"/>
        <end position="256"/>
    </location>
</feature>
<name>A0AA39XMI7_9PEZI</name>